<dbReference type="PANTHER" id="PTHR32305:SF15">
    <property type="entry name" value="PROTEIN RHSA-RELATED"/>
    <property type="match status" value="1"/>
</dbReference>
<dbReference type="SUPFAM" id="SSF55486">
    <property type="entry name" value="Metalloproteases ('zincins'), catalytic domain"/>
    <property type="match status" value="1"/>
</dbReference>
<evidence type="ECO:0000313" key="2">
    <source>
        <dbReference type="EMBL" id="PUZ29352.1"/>
    </source>
</evidence>
<organism evidence="2 3">
    <name type="scientific">Chitinophaga parva</name>
    <dbReference type="NCBI Taxonomy" id="2169414"/>
    <lineage>
        <taxon>Bacteria</taxon>
        <taxon>Pseudomonadati</taxon>
        <taxon>Bacteroidota</taxon>
        <taxon>Chitinophagia</taxon>
        <taxon>Chitinophagales</taxon>
        <taxon>Chitinophagaceae</taxon>
        <taxon>Chitinophaga</taxon>
    </lineage>
</organism>
<dbReference type="GO" id="GO:0008237">
    <property type="term" value="F:metallopeptidase activity"/>
    <property type="evidence" value="ECO:0007669"/>
    <property type="project" value="InterPro"/>
</dbReference>
<dbReference type="Gene3D" id="2.180.10.10">
    <property type="entry name" value="RHS repeat-associated core"/>
    <property type="match status" value="1"/>
</dbReference>
<dbReference type="EMBL" id="QCYK01000001">
    <property type="protein sequence ID" value="PUZ29352.1"/>
    <property type="molecule type" value="Genomic_DNA"/>
</dbReference>
<dbReference type="InterPro" id="IPR050708">
    <property type="entry name" value="T6SS_VgrG/RHS"/>
</dbReference>
<dbReference type="InterPro" id="IPR022385">
    <property type="entry name" value="Rhs_assc_core"/>
</dbReference>
<dbReference type="OrthoDB" id="2972467at2"/>
<proteinExistence type="predicted"/>
<evidence type="ECO:0008006" key="4">
    <source>
        <dbReference type="Google" id="ProtNLM"/>
    </source>
</evidence>
<evidence type="ECO:0000313" key="3">
    <source>
        <dbReference type="Proteomes" id="UP000244450"/>
    </source>
</evidence>
<feature type="chain" id="PRO_5015762646" description="Peptidase M10 metallopeptidase domain-containing protein" evidence="1">
    <location>
        <begin position="22"/>
        <end position="743"/>
    </location>
</feature>
<dbReference type="Proteomes" id="UP000244450">
    <property type="component" value="Unassembled WGS sequence"/>
</dbReference>
<dbReference type="RefSeq" id="WP_108685990.1">
    <property type="nucleotide sequence ID" value="NZ_QCYK01000001.1"/>
</dbReference>
<dbReference type="Gene3D" id="3.40.390.10">
    <property type="entry name" value="Collagenase (Catalytic Domain)"/>
    <property type="match status" value="1"/>
</dbReference>
<keyword evidence="3" id="KW-1185">Reference proteome</keyword>
<comment type="caution">
    <text evidence="2">The sequence shown here is derived from an EMBL/GenBank/DDBJ whole genome shotgun (WGS) entry which is preliminary data.</text>
</comment>
<gene>
    <name evidence="2" type="ORF">DCC81_07815</name>
</gene>
<accession>A0A2T7BNW1</accession>
<keyword evidence="1" id="KW-0732">Signal</keyword>
<feature type="signal peptide" evidence="1">
    <location>
        <begin position="1"/>
        <end position="21"/>
    </location>
</feature>
<dbReference type="AlphaFoldDB" id="A0A2T7BNW1"/>
<sequence length="743" mass="84022">MKWLSLLIALLCLFVCRNVQAQIDVRTDPRIAPLLRQAANGQPDLVIFGRKPASNMYVNMAVLDKTSRRLYWFTCYGTAYDSVQLQETEFVQISSNAIDPFSFYRELCLENEVYLDDAVAEYRKLGKLALKDTSYNRRIIYNSVAVQSAHSTLQQLMAIEGIFKKQYLKLCLFNSLSPSLLSRNEEFLLRKSLAGKMVNKPDTTIYYSTSPLGFIAKIVLCRQDSLKMFVYGGQDHVVDSMPLKPGKYTSLLKSKDDVFLLYRGWLELQSQQVQEALLQTTALFHRQDTGLYVQTYRVENKRQLSLAEAQLKRQQQDIERKISGLMLPDKDMVAHMLQIAYPDAPTAITYLSGGIGFAYTVNYKRDEKLYELVDHRGNVMVTVSDKRTVMDNGNETISYYAADVVDASDYYPFGLLMPERSFSSANKYRYGFNGKENDNEIKGEGNQQDYGMRIYDPRVGRFLSLDPLSAQYPGLTPYQFSSNRPIDGIDIDGKEWGQSNVLDYVVGQGFTLLTNNVLRIKVINDSKIITNPDAIKTKAELFAASVEATYTNFHPPMLMPSEVTTTSVFLDYNSPSDNDGNIAYLHFDDRKTSTTTKQIGNTILTQTSLDAGETSGVVNGFVMKVGITVDGKEVSKEDLSLTFRHEAGHSLGLNHPWSLNQEEIEAFPSINQKGYLFKDKKAIHENLLNSGENPNGYLRNNNGSKLLMKQLEYINEQIKKKSLWTPEELSAPKTNATTATNKE</sequence>
<dbReference type="NCBIfam" id="TIGR03696">
    <property type="entry name" value="Rhs_assc_core"/>
    <property type="match status" value="1"/>
</dbReference>
<dbReference type="PANTHER" id="PTHR32305">
    <property type="match status" value="1"/>
</dbReference>
<evidence type="ECO:0000256" key="1">
    <source>
        <dbReference type="SAM" id="SignalP"/>
    </source>
</evidence>
<protein>
    <recommendedName>
        <fullName evidence="4">Peptidase M10 metallopeptidase domain-containing protein</fullName>
    </recommendedName>
</protein>
<dbReference type="InterPro" id="IPR024079">
    <property type="entry name" value="MetalloPept_cat_dom_sf"/>
</dbReference>
<reference evidence="2 3" key="1">
    <citation type="submission" date="2018-04" db="EMBL/GenBank/DDBJ databases">
        <title>Chitinophaga fuyangensis sp. nov., isolated from soil in a chemical factory.</title>
        <authorList>
            <person name="Chen K."/>
        </authorList>
    </citation>
    <scope>NUCLEOTIDE SEQUENCE [LARGE SCALE GENOMIC DNA]</scope>
    <source>
        <strain evidence="2 3">LY-1</strain>
    </source>
</reference>
<name>A0A2T7BNW1_9BACT</name>